<dbReference type="PANTHER" id="PTHR43598">
    <property type="entry name" value="TUNGSTEN-CONTAINING FORMYLMETHANOFURAN DEHYDROGENASE 2 SUBUNIT B"/>
    <property type="match status" value="1"/>
</dbReference>
<evidence type="ECO:0000256" key="3">
    <source>
        <dbReference type="ARBA" id="ARBA00010312"/>
    </source>
</evidence>
<dbReference type="SUPFAM" id="SSF53706">
    <property type="entry name" value="Formate dehydrogenase/DMSO reductase, domains 1-3"/>
    <property type="match status" value="1"/>
</dbReference>
<dbReference type="InterPro" id="IPR048158">
    <property type="entry name" value="Formate_DH_Act"/>
</dbReference>
<organism evidence="10 11">
    <name type="scientific">Myxococcus fulvus (strain ATCC BAA-855 / HW-1)</name>
    <dbReference type="NCBI Taxonomy" id="483219"/>
    <lineage>
        <taxon>Bacteria</taxon>
        <taxon>Pseudomonadati</taxon>
        <taxon>Myxococcota</taxon>
        <taxon>Myxococcia</taxon>
        <taxon>Myxococcales</taxon>
        <taxon>Cystobacterineae</taxon>
        <taxon>Myxococcaceae</taxon>
        <taxon>Myxococcus</taxon>
    </lineage>
</organism>
<evidence type="ECO:0000256" key="2">
    <source>
        <dbReference type="ARBA" id="ARBA00004196"/>
    </source>
</evidence>
<dbReference type="AlphaFoldDB" id="F8CEX8"/>
<dbReference type="GO" id="GO:0030313">
    <property type="term" value="C:cell envelope"/>
    <property type="evidence" value="ECO:0007669"/>
    <property type="project" value="UniProtKB-SubCell"/>
</dbReference>
<feature type="domain" description="Molybdopterin oxidoreductase" evidence="8">
    <location>
        <begin position="18"/>
        <end position="414"/>
    </location>
</feature>
<dbReference type="GO" id="GO:0043546">
    <property type="term" value="F:molybdopterin cofactor binding"/>
    <property type="evidence" value="ECO:0007669"/>
    <property type="project" value="InterPro"/>
</dbReference>
<comment type="cofactor">
    <cofactor evidence="1">
        <name>[4Fe-4S] cluster</name>
        <dbReference type="ChEBI" id="CHEBI:49883"/>
    </cofactor>
</comment>
<evidence type="ECO:0000313" key="10">
    <source>
        <dbReference type="EMBL" id="AEI67383.1"/>
    </source>
</evidence>
<evidence type="ECO:0000259" key="9">
    <source>
        <dbReference type="Pfam" id="PF01568"/>
    </source>
</evidence>
<comment type="subcellular location">
    <subcellularLocation>
        <location evidence="2">Cell envelope</location>
    </subcellularLocation>
</comment>
<dbReference type="GO" id="GO:0009055">
    <property type="term" value="F:electron transfer activity"/>
    <property type="evidence" value="ECO:0007669"/>
    <property type="project" value="TreeGrafter"/>
</dbReference>
<proteinExistence type="inferred from homology"/>
<dbReference type="CDD" id="cd02792">
    <property type="entry name" value="MopB_CT_Formate-Dh-Na-like"/>
    <property type="match status" value="1"/>
</dbReference>
<accession>F8CEX8</accession>
<dbReference type="SUPFAM" id="SSF50692">
    <property type="entry name" value="ADC-like"/>
    <property type="match status" value="1"/>
</dbReference>
<dbReference type="eggNOG" id="COG3383">
    <property type="taxonomic scope" value="Bacteria"/>
</dbReference>
<dbReference type="GO" id="GO:0009061">
    <property type="term" value="P:anaerobic respiration"/>
    <property type="evidence" value="ECO:0007669"/>
    <property type="project" value="TreeGrafter"/>
</dbReference>
<gene>
    <name evidence="10" type="ordered locus">LILAB_27480</name>
</gene>
<dbReference type="GO" id="GO:0030151">
    <property type="term" value="F:molybdenum ion binding"/>
    <property type="evidence" value="ECO:0007669"/>
    <property type="project" value="TreeGrafter"/>
</dbReference>
<dbReference type="InterPro" id="IPR006656">
    <property type="entry name" value="Mopterin_OxRdtase"/>
</dbReference>
<dbReference type="Gene3D" id="3.40.50.740">
    <property type="match status" value="1"/>
</dbReference>
<protein>
    <submittedName>
        <fullName evidence="10">Formate dehydrogenase, subunit alpha</fullName>
    </submittedName>
</protein>
<dbReference type="KEGG" id="mfu:LILAB_27480"/>
<evidence type="ECO:0000256" key="6">
    <source>
        <dbReference type="ARBA" id="ARBA00023002"/>
    </source>
</evidence>
<dbReference type="Proteomes" id="UP000000488">
    <property type="component" value="Chromosome"/>
</dbReference>
<keyword evidence="4" id="KW-0408">Iron</keyword>
<evidence type="ECO:0000256" key="1">
    <source>
        <dbReference type="ARBA" id="ARBA00001966"/>
    </source>
</evidence>
<dbReference type="NCBIfam" id="NF041513">
    <property type="entry name" value="formate_DH_Act"/>
    <property type="match status" value="1"/>
</dbReference>
<name>F8CEX8_MYXFH</name>
<reference evidence="10 11" key="1">
    <citation type="journal article" date="2011" name="J. Bacteriol.">
        <title>Genome sequence of the halotolerant marine bacterium Myxococcus fulvus HW-1.</title>
        <authorList>
            <person name="Li Z.F."/>
            <person name="Li X."/>
            <person name="Liu H."/>
            <person name="Liu X."/>
            <person name="Han K."/>
            <person name="Wu Z.H."/>
            <person name="Hu W."/>
            <person name="Li F.F."/>
            <person name="Li Y.Z."/>
        </authorList>
    </citation>
    <scope>NUCLEOTIDE SEQUENCE [LARGE SCALE GENOMIC DNA]</scope>
    <source>
        <strain evidence="11">ATCC BAA-855 / HW-1</strain>
    </source>
</reference>
<feature type="region of interest" description="Disordered" evidence="7">
    <location>
        <begin position="855"/>
        <end position="896"/>
    </location>
</feature>
<dbReference type="InterPro" id="IPR006657">
    <property type="entry name" value="MoPterin_dinucl-bd_dom"/>
</dbReference>
<dbReference type="STRING" id="483219.LILAB_27480"/>
<evidence type="ECO:0000259" key="8">
    <source>
        <dbReference type="Pfam" id="PF00384"/>
    </source>
</evidence>
<sequence length="896" mass="100423">MPGLGITLGRGGATTFQQDLANADCIVIQGSNMAECHPVGFQWVMEAKQRGATVIHVDPRFTRTSAMADLHVPLRAGSDIAFLGGLIRYVLENERYFREYVVHYTNAANILREDYQDAEDLDGLFSGYQRERNEYDSATWQYEGVTGAIPAAGHKEVFATAGAGARGETGALPPFEAPRDFTLQHPRCVFQVLRRHYQRYTPAIVAQVCGVPEARFLQVAEALCANSGRERTSAFCYAVGWTQHSVGVQYIRTATILQLLLGNIGRPGGGILALRGHASIQGSTDIPTLFNLLPGYIPMPYCEHSGVLDEYISDHQSKTGWWHHFPKYIVSLLKAWFGDAATAENHYLFSHLPRLTGNHSHMQTVADMVDGRVKGYFVMGENPSVGSMNGALQREGLRQLDWLVVRDLTLIETAEFWRTAPEIQRGDVKTEDIRTEVFFFPAAAHTEKDGSFTNTQRMLQWHHKAVEPPGDARSELHFMYHLGRRLKARYAASREEKDRPLQDLTWDYPTVGRDNEPDAEAVLHEINGYRVADGAPVSGFTELKDDGSTACGCWIYSGCRADGVNQTARRKPGREQTWVAPEWAWAWPANRRILYNRASADPEGRPWSARKKYVWWDAASARWTGEDVPDFIVDRPPGYRPTPEARGMDAHSGTDPFLMLADGRAWLFAPSGLMDGPLPTHYEPMESPVRNALYGQQCNPARREWRRRGNPYHRAWDDPRFPFVLTTYRLTEHHTAGGMSRWLSWLSELQPEQFCEVSPELARERGLTNGGWATLRTARGDLECRVLVTRRIPTLKLNGTWVHQVGIPYHWGVTGRLRADGANELTPFVADPNVEIQESKALTCDIVAGRQATRARAATGATQPTLPPGLPRLHRDSPFLGDVSHATTQEPETEES</sequence>
<dbReference type="PANTHER" id="PTHR43598:SF1">
    <property type="entry name" value="FORMATE DEHYDROGENASE-O MAJOR SUBUNIT"/>
    <property type="match status" value="1"/>
</dbReference>
<feature type="domain" description="Molybdopterin dinucleotide-binding" evidence="9">
    <location>
        <begin position="723"/>
        <end position="840"/>
    </location>
</feature>
<dbReference type="HOGENOM" id="CLU_000422_1_2_7"/>
<comment type="similarity">
    <text evidence="3">Belongs to the prokaryotic molybdopterin-containing oxidoreductase family.</text>
</comment>
<keyword evidence="5" id="KW-0479">Metal-binding</keyword>
<dbReference type="GO" id="GO:0016491">
    <property type="term" value="F:oxidoreductase activity"/>
    <property type="evidence" value="ECO:0007669"/>
    <property type="project" value="UniProtKB-KW"/>
</dbReference>
<evidence type="ECO:0000256" key="7">
    <source>
        <dbReference type="SAM" id="MobiDB-lite"/>
    </source>
</evidence>
<feature type="domain" description="Molybdopterin oxidoreductase" evidence="8">
    <location>
        <begin position="440"/>
        <end position="477"/>
    </location>
</feature>
<dbReference type="Gene3D" id="3.40.228.10">
    <property type="entry name" value="Dimethylsulfoxide Reductase, domain 2"/>
    <property type="match status" value="2"/>
</dbReference>
<dbReference type="Pfam" id="PF01568">
    <property type="entry name" value="Molydop_binding"/>
    <property type="match status" value="1"/>
</dbReference>
<keyword evidence="4" id="KW-0411">Iron-sulfur</keyword>
<evidence type="ECO:0000256" key="4">
    <source>
        <dbReference type="ARBA" id="ARBA00022485"/>
    </source>
</evidence>
<dbReference type="eggNOG" id="COG0243">
    <property type="taxonomic scope" value="Bacteria"/>
</dbReference>
<dbReference type="InterPro" id="IPR009010">
    <property type="entry name" value="Asp_de-COase-like_dom_sf"/>
</dbReference>
<dbReference type="EMBL" id="CP002830">
    <property type="protein sequence ID" value="AEI67383.1"/>
    <property type="molecule type" value="Genomic_DNA"/>
</dbReference>
<keyword evidence="4" id="KW-0004">4Fe-4S</keyword>
<evidence type="ECO:0000256" key="5">
    <source>
        <dbReference type="ARBA" id="ARBA00022723"/>
    </source>
</evidence>
<keyword evidence="6" id="KW-0560">Oxidoreductase</keyword>
<evidence type="ECO:0000313" key="11">
    <source>
        <dbReference type="Proteomes" id="UP000000488"/>
    </source>
</evidence>
<dbReference type="Pfam" id="PF00384">
    <property type="entry name" value="Molybdopterin"/>
    <property type="match status" value="2"/>
</dbReference>
<dbReference type="GO" id="GO:0051539">
    <property type="term" value="F:4 iron, 4 sulfur cluster binding"/>
    <property type="evidence" value="ECO:0007669"/>
    <property type="project" value="UniProtKB-KW"/>
</dbReference>
<dbReference type="Gene3D" id="2.40.40.20">
    <property type="match status" value="1"/>
</dbReference>